<dbReference type="HOGENOM" id="CLU_2838292_0_0_1"/>
<reference evidence="1" key="1">
    <citation type="submission" date="2013-07" db="EMBL/GenBank/DDBJ databases">
        <title>The genome of an arbuscular mycorrhizal fungus provides insights into the evolution of the oldest plant symbiosis.</title>
        <authorList>
            <consortium name="DOE Joint Genome Institute"/>
            <person name="Tisserant E."/>
            <person name="Malbreil M."/>
            <person name="Kuo A."/>
            <person name="Kohler A."/>
            <person name="Symeonidi A."/>
            <person name="Balestrini R."/>
            <person name="Charron P."/>
            <person name="Duensing N."/>
            <person name="Frei-dit-Frey N."/>
            <person name="Gianinazzi-Pearson V."/>
            <person name="Gilbert B."/>
            <person name="Handa Y."/>
            <person name="Hijri M."/>
            <person name="Kaul R."/>
            <person name="Kawaguchi M."/>
            <person name="Krajinski F."/>
            <person name="Lammers P."/>
            <person name="Lapierre D."/>
            <person name="Masclaux F.G."/>
            <person name="Murat C."/>
            <person name="Morin E."/>
            <person name="Ndikumana S."/>
            <person name="Pagni M."/>
            <person name="Petitpierre D."/>
            <person name="Requena N."/>
            <person name="Rosikiewicz P."/>
            <person name="Riley R."/>
            <person name="Saito K."/>
            <person name="San Clemente H."/>
            <person name="Shapiro H."/>
            <person name="van Tuinen D."/>
            <person name="Becard G."/>
            <person name="Bonfante P."/>
            <person name="Paszkowski U."/>
            <person name="Shachar-Hill Y."/>
            <person name="Young J.P."/>
            <person name="Sanders I.R."/>
            <person name="Henrissat B."/>
            <person name="Rensing S.A."/>
            <person name="Grigoriev I.V."/>
            <person name="Corradi N."/>
            <person name="Roux C."/>
            <person name="Martin F."/>
        </authorList>
    </citation>
    <scope>NUCLEOTIDE SEQUENCE</scope>
    <source>
        <strain evidence="1">DAOM 197198</strain>
    </source>
</reference>
<accession>U9ULW4</accession>
<organism evidence="1">
    <name type="scientific">Rhizophagus irregularis (strain DAOM 181602 / DAOM 197198 / MUCL 43194)</name>
    <name type="common">Arbuscular mycorrhizal fungus</name>
    <name type="synonym">Glomus intraradices</name>
    <dbReference type="NCBI Taxonomy" id="747089"/>
    <lineage>
        <taxon>Eukaryota</taxon>
        <taxon>Fungi</taxon>
        <taxon>Fungi incertae sedis</taxon>
        <taxon>Mucoromycota</taxon>
        <taxon>Glomeromycotina</taxon>
        <taxon>Glomeromycetes</taxon>
        <taxon>Glomerales</taxon>
        <taxon>Glomeraceae</taxon>
        <taxon>Rhizophagus</taxon>
    </lineage>
</organism>
<feature type="non-terminal residue" evidence="1">
    <location>
        <position position="66"/>
    </location>
</feature>
<sequence>MIPIISSRVNTCNPFENNNLQKKRIQGMPNVEKSPGDQASILIKPSFMFKLAPYENNEKETLIYFL</sequence>
<dbReference type="EMBL" id="KI278169">
    <property type="protein sequence ID" value="ESA19528.1"/>
    <property type="molecule type" value="Genomic_DNA"/>
</dbReference>
<name>U9ULW4_RHIID</name>
<evidence type="ECO:0000313" key="1">
    <source>
        <dbReference type="EMBL" id="ESA19528.1"/>
    </source>
</evidence>
<dbReference type="AlphaFoldDB" id="U9ULW4"/>
<proteinExistence type="predicted"/>
<gene>
    <name evidence="1" type="ORF">GLOINDRAFT_344063</name>
</gene>
<protein>
    <submittedName>
        <fullName evidence="1">Uncharacterized protein</fullName>
    </submittedName>
</protein>